<proteinExistence type="predicted"/>
<dbReference type="GO" id="GO:0016567">
    <property type="term" value="P:protein ubiquitination"/>
    <property type="evidence" value="ECO:0007669"/>
    <property type="project" value="TreeGrafter"/>
</dbReference>
<dbReference type="InterPro" id="IPR013083">
    <property type="entry name" value="Znf_RING/FYVE/PHD"/>
</dbReference>
<evidence type="ECO:0000313" key="8">
    <source>
        <dbReference type="EMBL" id="KAF4379481.1"/>
    </source>
</evidence>
<dbReference type="PANTHER" id="PTHR15710:SF231">
    <property type="entry name" value="RING-TYPE DOMAIN-CONTAINING PROTEIN"/>
    <property type="match status" value="1"/>
</dbReference>
<evidence type="ECO:0000256" key="3">
    <source>
        <dbReference type="ARBA" id="ARBA00022723"/>
    </source>
</evidence>
<dbReference type="Gene3D" id="3.30.40.10">
    <property type="entry name" value="Zinc/RING finger domain, C3HC4 (zinc finger)"/>
    <property type="match status" value="1"/>
</dbReference>
<dbReference type="PROSITE" id="PS50089">
    <property type="entry name" value="ZF_RING_2"/>
    <property type="match status" value="1"/>
</dbReference>
<sequence length="63" mass="7499">MAPSRIRHYYNISPYDNCEEITDNISIGYEASNLICSHIYHKECIVDWLRISKFCPLCRFEII</sequence>
<dbReference type="InterPro" id="IPR001841">
    <property type="entry name" value="Znf_RING"/>
</dbReference>
<dbReference type="AlphaFoldDB" id="A0A7J6H5F0"/>
<evidence type="ECO:0000259" key="7">
    <source>
        <dbReference type="PROSITE" id="PS50089"/>
    </source>
</evidence>
<keyword evidence="3" id="KW-0479">Metal-binding</keyword>
<evidence type="ECO:0000256" key="1">
    <source>
        <dbReference type="ARBA" id="ARBA00000900"/>
    </source>
</evidence>
<dbReference type="PANTHER" id="PTHR15710">
    <property type="entry name" value="E3 UBIQUITIN-PROTEIN LIGASE PRAJA"/>
    <property type="match status" value="1"/>
</dbReference>
<dbReference type="GO" id="GO:0061630">
    <property type="term" value="F:ubiquitin protein ligase activity"/>
    <property type="evidence" value="ECO:0007669"/>
    <property type="project" value="UniProtKB-EC"/>
</dbReference>
<keyword evidence="10" id="KW-1185">Reference proteome</keyword>
<evidence type="ECO:0000313" key="9">
    <source>
        <dbReference type="EMBL" id="KAF4390464.1"/>
    </source>
</evidence>
<name>A0A7J6H5F0_CANSA</name>
<accession>A0A7J6H5F0</accession>
<dbReference type="Pfam" id="PF13639">
    <property type="entry name" value="zf-RING_2"/>
    <property type="match status" value="1"/>
</dbReference>
<feature type="domain" description="RING-type" evidence="7">
    <location>
        <begin position="18"/>
        <end position="59"/>
    </location>
</feature>
<dbReference type="EMBL" id="JAATIQ010000063">
    <property type="protein sequence ID" value="KAF4390464.1"/>
    <property type="molecule type" value="Genomic_DNA"/>
</dbReference>
<protein>
    <recommendedName>
        <fullName evidence="2">RING-type E3 ubiquitin transferase</fullName>
        <ecNumber evidence="2">2.3.2.27</ecNumber>
    </recommendedName>
</protein>
<gene>
    <name evidence="9" type="ORF">G4B88_024470</name>
    <name evidence="8" type="ORF">G4B88_024929</name>
</gene>
<evidence type="ECO:0000256" key="2">
    <source>
        <dbReference type="ARBA" id="ARBA00012483"/>
    </source>
</evidence>
<organism evidence="9 10">
    <name type="scientific">Cannabis sativa</name>
    <name type="common">Hemp</name>
    <name type="synonym">Marijuana</name>
    <dbReference type="NCBI Taxonomy" id="3483"/>
    <lineage>
        <taxon>Eukaryota</taxon>
        <taxon>Viridiplantae</taxon>
        <taxon>Streptophyta</taxon>
        <taxon>Embryophyta</taxon>
        <taxon>Tracheophyta</taxon>
        <taxon>Spermatophyta</taxon>
        <taxon>Magnoliopsida</taxon>
        <taxon>eudicotyledons</taxon>
        <taxon>Gunneridae</taxon>
        <taxon>Pentapetalae</taxon>
        <taxon>rosids</taxon>
        <taxon>fabids</taxon>
        <taxon>Rosales</taxon>
        <taxon>Cannabaceae</taxon>
        <taxon>Cannabis</taxon>
    </lineage>
</organism>
<dbReference type="GO" id="GO:0005737">
    <property type="term" value="C:cytoplasm"/>
    <property type="evidence" value="ECO:0007669"/>
    <property type="project" value="TreeGrafter"/>
</dbReference>
<dbReference type="Proteomes" id="UP000583929">
    <property type="component" value="Unassembled WGS sequence"/>
</dbReference>
<evidence type="ECO:0000256" key="4">
    <source>
        <dbReference type="ARBA" id="ARBA00022771"/>
    </source>
</evidence>
<keyword evidence="5" id="KW-0862">Zinc</keyword>
<evidence type="ECO:0000313" key="10">
    <source>
        <dbReference type="Proteomes" id="UP000583929"/>
    </source>
</evidence>
<dbReference type="SUPFAM" id="SSF57850">
    <property type="entry name" value="RING/U-box"/>
    <property type="match status" value="1"/>
</dbReference>
<comment type="catalytic activity">
    <reaction evidence="1">
        <text>S-ubiquitinyl-[E2 ubiquitin-conjugating enzyme]-L-cysteine + [acceptor protein]-L-lysine = [E2 ubiquitin-conjugating enzyme]-L-cysteine + N(6)-ubiquitinyl-[acceptor protein]-L-lysine.</text>
        <dbReference type="EC" id="2.3.2.27"/>
    </reaction>
</comment>
<evidence type="ECO:0000256" key="5">
    <source>
        <dbReference type="ARBA" id="ARBA00022833"/>
    </source>
</evidence>
<dbReference type="EMBL" id="JAATIQ010000129">
    <property type="protein sequence ID" value="KAF4379481.1"/>
    <property type="molecule type" value="Genomic_DNA"/>
</dbReference>
<dbReference type="EC" id="2.3.2.27" evidence="2"/>
<reference evidence="9 10" key="1">
    <citation type="journal article" date="2020" name="bioRxiv">
        <title>Sequence and annotation of 42 cannabis genomes reveals extensive copy number variation in cannabinoid synthesis and pathogen resistance genes.</title>
        <authorList>
            <person name="Mckernan K.J."/>
            <person name="Helbert Y."/>
            <person name="Kane L.T."/>
            <person name="Ebling H."/>
            <person name="Zhang L."/>
            <person name="Liu B."/>
            <person name="Eaton Z."/>
            <person name="Mclaughlin S."/>
            <person name="Kingan S."/>
            <person name="Baybayan P."/>
            <person name="Concepcion G."/>
            <person name="Jordan M."/>
            <person name="Riva A."/>
            <person name="Barbazuk W."/>
            <person name="Harkins T."/>
        </authorList>
    </citation>
    <scope>NUCLEOTIDE SEQUENCE [LARGE SCALE GENOMIC DNA]</scope>
    <source>
        <strain evidence="10">cv. Jamaican Lion 4</strain>
        <strain evidence="9">Father</strain>
        <tissue evidence="9">Leaf</tissue>
    </source>
</reference>
<keyword evidence="4 6" id="KW-0863">Zinc-finger</keyword>
<comment type="caution">
    <text evidence="9">The sequence shown here is derived from an EMBL/GenBank/DDBJ whole genome shotgun (WGS) entry which is preliminary data.</text>
</comment>
<dbReference type="GO" id="GO:0008270">
    <property type="term" value="F:zinc ion binding"/>
    <property type="evidence" value="ECO:0007669"/>
    <property type="project" value="UniProtKB-KW"/>
</dbReference>
<evidence type="ECO:0000256" key="6">
    <source>
        <dbReference type="PROSITE-ProRule" id="PRU00175"/>
    </source>
</evidence>